<feature type="region of interest" description="Disordered" evidence="1">
    <location>
        <begin position="95"/>
        <end position="132"/>
    </location>
</feature>
<name>A0AAP0JST4_9MAGN</name>
<dbReference type="Proteomes" id="UP001419268">
    <property type="component" value="Unassembled WGS sequence"/>
</dbReference>
<comment type="caution">
    <text evidence="2">The sequence shown here is derived from an EMBL/GenBank/DDBJ whole genome shotgun (WGS) entry which is preliminary data.</text>
</comment>
<sequence>MSARPSRTVWRQDVPKQMPQLGNRVIILLTSIWRNLNNWDQAHGTTCTPRLDIPDGPRDVNPAYLKSSTGLEAKDEMRTVRSATVSEGVSGCEAEDSLASGVDPSRVKEARSRCEERRPRGATSLGRWSRGEATPNSGTIAWVPGASWLGFGSSGKLECGFRCVNPMRMLHRIHGFDFIDIVFSCVTAGGHTWIGKTIERSSLVIWECFGYGLGQVWISRSVLVCRSSAHNALGIGHIALRILEKMTDIRIMHYPCQVSSVAEVEAIIAVGEAFTVG</sequence>
<feature type="compositionally biased region" description="Basic and acidic residues" evidence="1">
    <location>
        <begin position="105"/>
        <end position="119"/>
    </location>
</feature>
<gene>
    <name evidence="2" type="ORF">Scep_009254</name>
</gene>
<evidence type="ECO:0000313" key="2">
    <source>
        <dbReference type="EMBL" id="KAK9139573.1"/>
    </source>
</evidence>
<dbReference type="AlphaFoldDB" id="A0AAP0JST4"/>
<accession>A0AAP0JST4</accession>
<dbReference type="EMBL" id="JBBNAG010000004">
    <property type="protein sequence ID" value="KAK9139573.1"/>
    <property type="molecule type" value="Genomic_DNA"/>
</dbReference>
<evidence type="ECO:0000313" key="3">
    <source>
        <dbReference type="Proteomes" id="UP001419268"/>
    </source>
</evidence>
<reference evidence="2 3" key="1">
    <citation type="submission" date="2024-01" db="EMBL/GenBank/DDBJ databases">
        <title>Genome assemblies of Stephania.</title>
        <authorList>
            <person name="Yang L."/>
        </authorList>
    </citation>
    <scope>NUCLEOTIDE SEQUENCE [LARGE SCALE GENOMIC DNA]</scope>
    <source>
        <strain evidence="2">JXDWG</strain>
        <tissue evidence="2">Leaf</tissue>
    </source>
</reference>
<protein>
    <submittedName>
        <fullName evidence="2">Uncharacterized protein</fullName>
    </submittedName>
</protein>
<proteinExistence type="predicted"/>
<organism evidence="2 3">
    <name type="scientific">Stephania cephalantha</name>
    <dbReference type="NCBI Taxonomy" id="152367"/>
    <lineage>
        <taxon>Eukaryota</taxon>
        <taxon>Viridiplantae</taxon>
        <taxon>Streptophyta</taxon>
        <taxon>Embryophyta</taxon>
        <taxon>Tracheophyta</taxon>
        <taxon>Spermatophyta</taxon>
        <taxon>Magnoliopsida</taxon>
        <taxon>Ranunculales</taxon>
        <taxon>Menispermaceae</taxon>
        <taxon>Menispermoideae</taxon>
        <taxon>Cissampelideae</taxon>
        <taxon>Stephania</taxon>
    </lineage>
</organism>
<evidence type="ECO:0000256" key="1">
    <source>
        <dbReference type="SAM" id="MobiDB-lite"/>
    </source>
</evidence>
<keyword evidence="3" id="KW-1185">Reference proteome</keyword>